<dbReference type="Proteomes" id="UP000054560">
    <property type="component" value="Unassembled WGS sequence"/>
</dbReference>
<keyword evidence="12" id="KW-0411">Iron-sulfur</keyword>
<dbReference type="GO" id="GO:0000724">
    <property type="term" value="P:double-strand break repair via homologous recombination"/>
    <property type="evidence" value="ECO:0007669"/>
    <property type="project" value="TreeGrafter"/>
</dbReference>
<dbReference type="InterPro" id="IPR006172">
    <property type="entry name" value="DNA-dir_DNA_pol_B"/>
</dbReference>
<comment type="catalytic activity">
    <reaction evidence="14">
        <text>DNA(n) + a 2'-deoxyribonucleoside 5'-triphosphate = DNA(n+1) + diphosphate</text>
        <dbReference type="Rhea" id="RHEA:22508"/>
        <dbReference type="Rhea" id="RHEA-COMP:17339"/>
        <dbReference type="Rhea" id="RHEA-COMP:17340"/>
        <dbReference type="ChEBI" id="CHEBI:33019"/>
        <dbReference type="ChEBI" id="CHEBI:61560"/>
        <dbReference type="ChEBI" id="CHEBI:173112"/>
        <dbReference type="EC" id="2.7.7.7"/>
    </reaction>
</comment>
<evidence type="ECO:0000256" key="8">
    <source>
        <dbReference type="ARBA" id="ARBA00022763"/>
    </source>
</evidence>
<dbReference type="SUPFAM" id="SSF53098">
    <property type="entry name" value="Ribonuclease H-like"/>
    <property type="match status" value="1"/>
</dbReference>
<dbReference type="SMART" id="SM00486">
    <property type="entry name" value="POLBc"/>
    <property type="match status" value="1"/>
</dbReference>
<dbReference type="eggNOG" id="KOG0968">
    <property type="taxonomic scope" value="Eukaryota"/>
</dbReference>
<dbReference type="GO" id="GO:0046872">
    <property type="term" value="F:metal ion binding"/>
    <property type="evidence" value="ECO:0007669"/>
    <property type="project" value="UniProtKB-KW"/>
</dbReference>
<dbReference type="AlphaFoldDB" id="A0A0L0FXE6"/>
<dbReference type="InterPro" id="IPR012337">
    <property type="entry name" value="RNaseH-like_sf"/>
</dbReference>
<gene>
    <name evidence="16" type="ORF">SARC_07023</name>
</gene>
<dbReference type="GO" id="GO:0005634">
    <property type="term" value="C:nucleus"/>
    <property type="evidence" value="ECO:0007669"/>
    <property type="project" value="TreeGrafter"/>
</dbReference>
<dbReference type="InterPro" id="IPR043502">
    <property type="entry name" value="DNA/RNA_pol_sf"/>
</dbReference>
<evidence type="ECO:0000256" key="5">
    <source>
        <dbReference type="ARBA" id="ARBA00022679"/>
    </source>
</evidence>
<evidence type="ECO:0000256" key="6">
    <source>
        <dbReference type="ARBA" id="ARBA00022695"/>
    </source>
</evidence>
<evidence type="ECO:0000259" key="15">
    <source>
        <dbReference type="Pfam" id="PF00136"/>
    </source>
</evidence>
<evidence type="ECO:0000313" key="17">
    <source>
        <dbReference type="Proteomes" id="UP000054560"/>
    </source>
</evidence>
<dbReference type="InterPro" id="IPR023211">
    <property type="entry name" value="DNA_pol_palm_dom_sf"/>
</dbReference>
<evidence type="ECO:0000313" key="16">
    <source>
        <dbReference type="EMBL" id="KNC80613.1"/>
    </source>
</evidence>
<evidence type="ECO:0000256" key="2">
    <source>
        <dbReference type="ARBA" id="ARBA00005755"/>
    </source>
</evidence>
<comment type="cofactor">
    <cofactor evidence="1">
        <name>[4Fe-4S] cluster</name>
        <dbReference type="ChEBI" id="CHEBI:49883"/>
    </cofactor>
</comment>
<dbReference type="PRINTS" id="PR00106">
    <property type="entry name" value="DNAPOLB"/>
</dbReference>
<proteinExistence type="inferred from homology"/>
<dbReference type="GO" id="GO:0003887">
    <property type="term" value="F:DNA-directed DNA polymerase activity"/>
    <property type="evidence" value="ECO:0007669"/>
    <property type="project" value="UniProtKB-KW"/>
</dbReference>
<dbReference type="PANTHER" id="PTHR45812:SF1">
    <property type="entry name" value="DNA POLYMERASE ZETA CATALYTIC SUBUNIT"/>
    <property type="match status" value="1"/>
</dbReference>
<comment type="similarity">
    <text evidence="2">Belongs to the DNA polymerase type-B family.</text>
</comment>
<accession>A0A0L0FXE6</accession>
<evidence type="ECO:0000256" key="14">
    <source>
        <dbReference type="ARBA" id="ARBA00049244"/>
    </source>
</evidence>
<dbReference type="SUPFAM" id="SSF56672">
    <property type="entry name" value="DNA/RNA polymerases"/>
    <property type="match status" value="1"/>
</dbReference>
<dbReference type="Gene3D" id="3.30.420.10">
    <property type="entry name" value="Ribonuclease H-like superfamily/Ribonuclease H"/>
    <property type="match status" value="1"/>
</dbReference>
<feature type="domain" description="DNA-directed DNA polymerase family B multifunctional" evidence="15">
    <location>
        <begin position="185"/>
        <end position="395"/>
    </location>
</feature>
<dbReference type="OrthoDB" id="2414538at2759"/>
<evidence type="ECO:0000256" key="12">
    <source>
        <dbReference type="ARBA" id="ARBA00023014"/>
    </source>
</evidence>
<evidence type="ECO:0000256" key="10">
    <source>
        <dbReference type="ARBA" id="ARBA00022932"/>
    </source>
</evidence>
<evidence type="ECO:0000256" key="7">
    <source>
        <dbReference type="ARBA" id="ARBA00022723"/>
    </source>
</evidence>
<dbReference type="Pfam" id="PF00136">
    <property type="entry name" value="DNA_pol_B"/>
    <property type="match status" value="1"/>
</dbReference>
<evidence type="ECO:0000256" key="13">
    <source>
        <dbReference type="ARBA" id="ARBA00023204"/>
    </source>
</evidence>
<keyword evidence="9" id="KW-0862">Zinc</keyword>
<dbReference type="EC" id="2.7.7.7" evidence="3"/>
<dbReference type="RefSeq" id="XP_014154515.1">
    <property type="nucleotide sequence ID" value="XM_014299040.1"/>
</dbReference>
<keyword evidence="5" id="KW-0808">Transferase</keyword>
<keyword evidence="11" id="KW-0408">Iron</keyword>
<dbReference type="Gene3D" id="3.90.1600.10">
    <property type="entry name" value="Palm domain of DNA polymerase"/>
    <property type="match status" value="1"/>
</dbReference>
<evidence type="ECO:0000256" key="9">
    <source>
        <dbReference type="ARBA" id="ARBA00022833"/>
    </source>
</evidence>
<dbReference type="GO" id="GO:0051536">
    <property type="term" value="F:iron-sulfur cluster binding"/>
    <property type="evidence" value="ECO:0007669"/>
    <property type="project" value="UniProtKB-KW"/>
</dbReference>
<keyword evidence="10" id="KW-0239">DNA-directed DNA polymerase</keyword>
<evidence type="ECO:0000256" key="4">
    <source>
        <dbReference type="ARBA" id="ARBA00021589"/>
    </source>
</evidence>
<sequence>MHIRYVESELQLLHAMVKLVGEAWDVDILVGFESQREAWGYLVQRADIKYSFNLCAYMSRTPNEGKNTGKREDDEYGFNRGSGVHVNGRYTISVWQTANSALSLYNTSYEYVVLEVLKRQTPKYLPGDLTRWYRGIGTVGPYLTRWRTLMYRLDKATNNLDILEKLNFIGQTSEEARVYGCQFYDVYIRGSQFKVEAMLARMTQTLGFIMPSPTPAEVQQQVPLQEIALNLEPQGIALNSQAQSGLYVNPVLVLDFQSLYPSLMIAYNLCYSTCLGRIANLERPDGKLGPFIYDPPANLVQNFKENVLVTPNGVMFVKPEVRRGVLPRLMKEILSTRVMVKNSMKRYRDTDAVKHGILHNRQYALKMIANVTYGYTSASYSGRMPCADIADSIVSNRPFGITALTTGLHSYASSNAVTYNHVSTSKSEV</sequence>
<organism evidence="16 17">
    <name type="scientific">Sphaeroforma arctica JP610</name>
    <dbReference type="NCBI Taxonomy" id="667725"/>
    <lineage>
        <taxon>Eukaryota</taxon>
        <taxon>Ichthyosporea</taxon>
        <taxon>Ichthyophonida</taxon>
        <taxon>Sphaeroforma</taxon>
    </lineage>
</organism>
<dbReference type="InterPro" id="IPR006134">
    <property type="entry name" value="DNA-dir_DNA_pol_B_multi_dom"/>
</dbReference>
<keyword evidence="6" id="KW-0548">Nucleotidyltransferase</keyword>
<keyword evidence="13" id="KW-0234">DNA repair</keyword>
<dbReference type="Gene3D" id="1.10.287.690">
    <property type="entry name" value="Helix hairpin bin"/>
    <property type="match status" value="1"/>
</dbReference>
<dbReference type="InterPro" id="IPR030559">
    <property type="entry name" value="PolZ_Rev3"/>
</dbReference>
<dbReference type="EMBL" id="KQ242128">
    <property type="protein sequence ID" value="KNC80613.1"/>
    <property type="molecule type" value="Genomic_DNA"/>
</dbReference>
<reference evidence="16 17" key="1">
    <citation type="submission" date="2011-02" db="EMBL/GenBank/DDBJ databases">
        <title>The Genome Sequence of Sphaeroforma arctica JP610.</title>
        <authorList>
            <consortium name="The Broad Institute Genome Sequencing Platform"/>
            <person name="Russ C."/>
            <person name="Cuomo C."/>
            <person name="Young S.K."/>
            <person name="Zeng Q."/>
            <person name="Gargeya S."/>
            <person name="Alvarado L."/>
            <person name="Berlin A."/>
            <person name="Chapman S.B."/>
            <person name="Chen Z."/>
            <person name="Freedman E."/>
            <person name="Gellesch M."/>
            <person name="Goldberg J."/>
            <person name="Griggs A."/>
            <person name="Gujja S."/>
            <person name="Heilman E."/>
            <person name="Heiman D."/>
            <person name="Howarth C."/>
            <person name="Mehta T."/>
            <person name="Neiman D."/>
            <person name="Pearson M."/>
            <person name="Roberts A."/>
            <person name="Saif S."/>
            <person name="Shea T."/>
            <person name="Shenoy N."/>
            <person name="Sisk P."/>
            <person name="Stolte C."/>
            <person name="Sykes S."/>
            <person name="White J."/>
            <person name="Yandava C."/>
            <person name="Burger G."/>
            <person name="Gray M.W."/>
            <person name="Holland P.W.H."/>
            <person name="King N."/>
            <person name="Lang F.B.F."/>
            <person name="Roger A.J."/>
            <person name="Ruiz-Trillo I."/>
            <person name="Haas B."/>
            <person name="Nusbaum C."/>
            <person name="Birren B."/>
        </authorList>
    </citation>
    <scope>NUCLEOTIDE SEQUENCE [LARGE SCALE GENOMIC DNA]</scope>
    <source>
        <strain evidence="16 17">JP610</strain>
    </source>
</reference>
<protein>
    <recommendedName>
        <fullName evidence="4">DNA polymerase zeta catalytic subunit</fullName>
        <ecNumber evidence="3">2.7.7.7</ecNumber>
    </recommendedName>
</protein>
<keyword evidence="17" id="KW-1185">Reference proteome</keyword>
<dbReference type="PANTHER" id="PTHR45812">
    <property type="entry name" value="DNA POLYMERASE ZETA CATALYTIC SUBUNIT"/>
    <property type="match status" value="1"/>
</dbReference>
<keyword evidence="8" id="KW-0227">DNA damage</keyword>
<dbReference type="FunFam" id="1.10.287.690:FF:000002">
    <property type="entry name" value="DNA polymerase zeta"/>
    <property type="match status" value="1"/>
</dbReference>
<dbReference type="GO" id="GO:0003677">
    <property type="term" value="F:DNA binding"/>
    <property type="evidence" value="ECO:0007669"/>
    <property type="project" value="InterPro"/>
</dbReference>
<dbReference type="GO" id="GO:0000166">
    <property type="term" value="F:nucleotide binding"/>
    <property type="evidence" value="ECO:0007669"/>
    <property type="project" value="InterPro"/>
</dbReference>
<dbReference type="GO" id="GO:0042276">
    <property type="term" value="P:error-prone translesion synthesis"/>
    <property type="evidence" value="ECO:0007669"/>
    <property type="project" value="TreeGrafter"/>
</dbReference>
<dbReference type="GeneID" id="25907527"/>
<keyword evidence="7" id="KW-0479">Metal-binding</keyword>
<dbReference type="InterPro" id="IPR036397">
    <property type="entry name" value="RNaseH_sf"/>
</dbReference>
<evidence type="ECO:0000256" key="11">
    <source>
        <dbReference type="ARBA" id="ARBA00023004"/>
    </source>
</evidence>
<name>A0A0L0FXE6_9EUKA</name>
<evidence type="ECO:0000256" key="1">
    <source>
        <dbReference type="ARBA" id="ARBA00001966"/>
    </source>
</evidence>
<evidence type="ECO:0000256" key="3">
    <source>
        <dbReference type="ARBA" id="ARBA00012417"/>
    </source>
</evidence>
<dbReference type="STRING" id="667725.A0A0L0FXE6"/>
<dbReference type="GO" id="GO:0016035">
    <property type="term" value="C:zeta DNA polymerase complex"/>
    <property type="evidence" value="ECO:0007669"/>
    <property type="project" value="InterPro"/>
</dbReference>